<feature type="region of interest" description="Disordered" evidence="1">
    <location>
        <begin position="60"/>
        <end position="84"/>
    </location>
</feature>
<dbReference type="KEGG" id="sbh:SBI_03113"/>
<evidence type="ECO:0000313" key="3">
    <source>
        <dbReference type="Proteomes" id="UP000000377"/>
    </source>
</evidence>
<dbReference type="STRING" id="749414.SBI_03113"/>
<gene>
    <name evidence="2" type="ordered locus">SBI_03113</name>
</gene>
<keyword evidence="3" id="KW-1185">Reference proteome</keyword>
<sequence>MADTGVADTGVADTGVADTGVADTGVAGLRLGATWGLDFPGPPGERSFVAMGGELLAGAPVGDGQHVPGASGPGTSGPGTSGPGPVLSRPLDYLVVAHEAYDAAPAGLAAGFLADACPGEPRAFSVADQGIGAPFSGLKVLDRIHRSGGLSDAALFVLDPAAGAVLALGGTGGWALEAVAEERAAEAADCLPLLGPAARTSYVLGNGLRDLARPLEAAGAMVRTAGPAHGCAGVWRALRDATADVAADGAGEGAERLVIADRDRGPGRLHVAVFVRA</sequence>
<dbReference type="PATRIC" id="fig|749414.3.peg.3233"/>
<dbReference type="Proteomes" id="UP000000377">
    <property type="component" value="Chromosome"/>
</dbReference>
<organism evidence="2 3">
    <name type="scientific">Streptomyces bingchenggensis (strain BCW-1)</name>
    <dbReference type="NCBI Taxonomy" id="749414"/>
    <lineage>
        <taxon>Bacteria</taxon>
        <taxon>Bacillati</taxon>
        <taxon>Actinomycetota</taxon>
        <taxon>Actinomycetes</taxon>
        <taxon>Kitasatosporales</taxon>
        <taxon>Streptomycetaceae</taxon>
        <taxon>Streptomyces</taxon>
    </lineage>
</organism>
<dbReference type="AlphaFoldDB" id="D7C6L7"/>
<dbReference type="HOGENOM" id="CLU_899489_0_0_11"/>
<evidence type="ECO:0000313" key="2">
    <source>
        <dbReference type="EMBL" id="ADI06234.1"/>
    </source>
</evidence>
<name>D7C6L7_STRBB</name>
<dbReference type="RefSeq" id="WP_014175711.1">
    <property type="nucleotide sequence ID" value="NC_016582.1"/>
</dbReference>
<accession>D7C6L7</accession>
<proteinExistence type="predicted"/>
<evidence type="ECO:0000256" key="1">
    <source>
        <dbReference type="SAM" id="MobiDB-lite"/>
    </source>
</evidence>
<reference evidence="2 3" key="1">
    <citation type="journal article" date="2010" name="J. Bacteriol.">
        <title>Genome sequence of the milbemycin-producing bacterium Streptomyces bingchenggensis.</title>
        <authorList>
            <person name="Wang X.J."/>
            <person name="Yan Y.J."/>
            <person name="Zhang B."/>
            <person name="An J."/>
            <person name="Wang J.J."/>
            <person name="Tian J."/>
            <person name="Jiang L."/>
            <person name="Chen Y.H."/>
            <person name="Huang S.X."/>
            <person name="Yin M."/>
            <person name="Zhang J."/>
            <person name="Gao A.L."/>
            <person name="Liu C.X."/>
            <person name="Zhu Z.X."/>
            <person name="Xiang W.S."/>
        </authorList>
    </citation>
    <scope>NUCLEOTIDE SEQUENCE [LARGE SCALE GENOMIC DNA]</scope>
    <source>
        <strain evidence="2 3">BCW-1</strain>
    </source>
</reference>
<protein>
    <submittedName>
        <fullName evidence="2">Uncharacterized protein</fullName>
    </submittedName>
</protein>
<feature type="compositionally biased region" description="Gly residues" evidence="1">
    <location>
        <begin position="71"/>
        <end position="82"/>
    </location>
</feature>
<dbReference type="EMBL" id="CP002047">
    <property type="protein sequence ID" value="ADI06234.1"/>
    <property type="molecule type" value="Genomic_DNA"/>
</dbReference>